<dbReference type="EMBL" id="MU150442">
    <property type="protein sequence ID" value="KAF9456256.1"/>
    <property type="molecule type" value="Genomic_DNA"/>
</dbReference>
<accession>A0A9P5XVH9</accession>
<gene>
    <name evidence="2" type="ORF">BDZ94DRAFT_1350362</name>
</gene>
<proteinExistence type="predicted"/>
<dbReference type="AlphaFoldDB" id="A0A9P5XVH9"/>
<dbReference type="Pfam" id="PF20149">
    <property type="entry name" value="DUF6532"/>
    <property type="match status" value="1"/>
</dbReference>
<evidence type="ECO:0000313" key="3">
    <source>
        <dbReference type="Proteomes" id="UP000807353"/>
    </source>
</evidence>
<organism evidence="2 3">
    <name type="scientific">Collybia nuda</name>
    <dbReference type="NCBI Taxonomy" id="64659"/>
    <lineage>
        <taxon>Eukaryota</taxon>
        <taxon>Fungi</taxon>
        <taxon>Dikarya</taxon>
        <taxon>Basidiomycota</taxon>
        <taxon>Agaricomycotina</taxon>
        <taxon>Agaricomycetes</taxon>
        <taxon>Agaricomycetidae</taxon>
        <taxon>Agaricales</taxon>
        <taxon>Tricholomatineae</taxon>
        <taxon>Clitocybaceae</taxon>
        <taxon>Collybia</taxon>
    </lineage>
</organism>
<reference evidence="2" key="1">
    <citation type="submission" date="2020-11" db="EMBL/GenBank/DDBJ databases">
        <authorList>
            <consortium name="DOE Joint Genome Institute"/>
            <person name="Ahrendt S."/>
            <person name="Riley R."/>
            <person name="Andreopoulos W."/>
            <person name="Labutti K."/>
            <person name="Pangilinan J."/>
            <person name="Ruiz-Duenas F.J."/>
            <person name="Barrasa J.M."/>
            <person name="Sanchez-Garcia M."/>
            <person name="Camarero S."/>
            <person name="Miyauchi S."/>
            <person name="Serrano A."/>
            <person name="Linde D."/>
            <person name="Babiker R."/>
            <person name="Drula E."/>
            <person name="Ayuso-Fernandez I."/>
            <person name="Pacheco R."/>
            <person name="Padilla G."/>
            <person name="Ferreira P."/>
            <person name="Barriuso J."/>
            <person name="Kellner H."/>
            <person name="Castanera R."/>
            <person name="Alfaro M."/>
            <person name="Ramirez L."/>
            <person name="Pisabarro A.G."/>
            <person name="Kuo A."/>
            <person name="Tritt A."/>
            <person name="Lipzen A."/>
            <person name="He G."/>
            <person name="Yan M."/>
            <person name="Ng V."/>
            <person name="Cullen D."/>
            <person name="Martin F."/>
            <person name="Rosso M.-N."/>
            <person name="Henrissat B."/>
            <person name="Hibbett D."/>
            <person name="Martinez A.T."/>
            <person name="Grigoriev I.V."/>
        </authorList>
    </citation>
    <scope>NUCLEOTIDE SEQUENCE</scope>
    <source>
        <strain evidence="2">CBS 247.69</strain>
    </source>
</reference>
<sequence>MRKMITSRGSHAHGYLKDRVRPLVGPVYGLKTLADKPAVITKNPQIYSSLIKDSSFHYKVLNILSVFKDAQSLLGYCRHPIILDAICVIWFKNQSGAGPEPPSYFSPIRLVSLVLILTAAAFDKKDNKSQFEAHLEDLMEWAELKPDITDKILQKIYDCCQKGTGAVMPSNGCLNNKTQQRALLELEAQTGDTDIIITHNMVRLQLRPNAHTTAELLQLSETMENYVGVTTSSYRLVWAVASTACPSLKDREKEQLNY</sequence>
<keyword evidence="3" id="KW-1185">Reference proteome</keyword>
<protein>
    <recommendedName>
        <fullName evidence="1">DUF6532 domain-containing protein</fullName>
    </recommendedName>
</protein>
<dbReference type="OrthoDB" id="3244572at2759"/>
<dbReference type="InterPro" id="IPR045341">
    <property type="entry name" value="DUF6532"/>
</dbReference>
<name>A0A9P5XVH9_9AGAR</name>
<feature type="domain" description="DUF6532" evidence="1">
    <location>
        <begin position="1"/>
        <end position="120"/>
    </location>
</feature>
<comment type="caution">
    <text evidence="2">The sequence shown here is derived from an EMBL/GenBank/DDBJ whole genome shotgun (WGS) entry which is preliminary data.</text>
</comment>
<evidence type="ECO:0000259" key="1">
    <source>
        <dbReference type="Pfam" id="PF20149"/>
    </source>
</evidence>
<evidence type="ECO:0000313" key="2">
    <source>
        <dbReference type="EMBL" id="KAF9456256.1"/>
    </source>
</evidence>
<dbReference type="Proteomes" id="UP000807353">
    <property type="component" value="Unassembled WGS sequence"/>
</dbReference>